<reference evidence="3" key="1">
    <citation type="submission" date="2020-09" db="EMBL/GenBank/DDBJ databases">
        <title>Pelagicoccus enzymogenes sp. nov. with an EPS production, isolated from marine sediment.</title>
        <authorList>
            <person name="Feng X."/>
        </authorList>
    </citation>
    <scope>NUCLEOTIDE SEQUENCE</scope>
    <source>
        <strain evidence="3">NFK12</strain>
    </source>
</reference>
<accession>A0A927IGX7</accession>
<organism evidence="3 4">
    <name type="scientific">Pelagicoccus enzymogenes</name>
    <dbReference type="NCBI Taxonomy" id="2773457"/>
    <lineage>
        <taxon>Bacteria</taxon>
        <taxon>Pseudomonadati</taxon>
        <taxon>Verrucomicrobiota</taxon>
        <taxon>Opitutia</taxon>
        <taxon>Puniceicoccales</taxon>
        <taxon>Pelagicoccaceae</taxon>
        <taxon>Pelagicoccus</taxon>
    </lineage>
</organism>
<dbReference type="InterPro" id="IPR008756">
    <property type="entry name" value="Peptidase_M56"/>
</dbReference>
<feature type="transmembrane region" description="Helical" evidence="1">
    <location>
        <begin position="6"/>
        <end position="27"/>
    </location>
</feature>
<dbReference type="InterPro" id="IPR052173">
    <property type="entry name" value="Beta-lactam_resp_regulator"/>
</dbReference>
<keyword evidence="1" id="KW-0472">Membrane</keyword>
<feature type="transmembrane region" description="Helical" evidence="1">
    <location>
        <begin position="39"/>
        <end position="62"/>
    </location>
</feature>
<dbReference type="Pfam" id="PF05569">
    <property type="entry name" value="Peptidase_M56"/>
    <property type="match status" value="1"/>
</dbReference>
<comment type="caution">
    <text evidence="3">The sequence shown here is derived from an EMBL/GenBank/DDBJ whole genome shotgun (WGS) entry which is preliminary data.</text>
</comment>
<keyword evidence="4" id="KW-1185">Reference proteome</keyword>
<gene>
    <name evidence="3" type="ORF">IEN85_05030</name>
</gene>
<dbReference type="CDD" id="cd07341">
    <property type="entry name" value="M56_BlaR1_MecR1_like"/>
    <property type="match status" value="1"/>
</dbReference>
<keyword evidence="1" id="KW-0812">Transmembrane</keyword>
<evidence type="ECO:0000313" key="4">
    <source>
        <dbReference type="Proteomes" id="UP000622317"/>
    </source>
</evidence>
<dbReference type="SMART" id="SM00028">
    <property type="entry name" value="TPR"/>
    <property type="match status" value="3"/>
</dbReference>
<name>A0A927IGX7_9BACT</name>
<evidence type="ECO:0000313" key="3">
    <source>
        <dbReference type="EMBL" id="MBD5778845.1"/>
    </source>
</evidence>
<dbReference type="InterPro" id="IPR011990">
    <property type="entry name" value="TPR-like_helical_dom_sf"/>
</dbReference>
<dbReference type="RefSeq" id="WP_191615973.1">
    <property type="nucleotide sequence ID" value="NZ_JACYFG010000006.1"/>
</dbReference>
<dbReference type="Proteomes" id="UP000622317">
    <property type="component" value="Unassembled WGS sequence"/>
</dbReference>
<dbReference type="PANTHER" id="PTHR34978">
    <property type="entry name" value="POSSIBLE SENSOR-TRANSDUCER PROTEIN BLAR"/>
    <property type="match status" value="1"/>
</dbReference>
<proteinExistence type="predicted"/>
<protein>
    <recommendedName>
        <fullName evidence="2">Peptidase M56 domain-containing protein</fullName>
    </recommendedName>
</protein>
<feature type="domain" description="Peptidase M56" evidence="2">
    <location>
        <begin position="15"/>
        <end position="279"/>
    </location>
</feature>
<dbReference type="PANTHER" id="PTHR34978:SF3">
    <property type="entry name" value="SLR0241 PROTEIN"/>
    <property type="match status" value="1"/>
</dbReference>
<dbReference type="Gene3D" id="1.25.40.10">
    <property type="entry name" value="Tetratricopeptide repeat domain"/>
    <property type="match status" value="1"/>
</dbReference>
<evidence type="ECO:0000259" key="2">
    <source>
        <dbReference type="Pfam" id="PF05569"/>
    </source>
</evidence>
<dbReference type="Gene3D" id="3.30.2010.10">
    <property type="entry name" value="Metalloproteases ('zincins'), catalytic domain"/>
    <property type="match status" value="1"/>
</dbReference>
<dbReference type="EMBL" id="JACYFG010000006">
    <property type="protein sequence ID" value="MBD5778845.1"/>
    <property type="molecule type" value="Genomic_DNA"/>
</dbReference>
<sequence>MSEWSYYLLSHLWESSLFGIVCALLILALGRSWSFSRHFLAWASLLKLVVPFAVFASLFSWMKSSWPAGDKGEFVGFGYLDLTARTLKIDTWVDLGTETIQAQAVFPWELMIVIAWAAGFVALGIYWLRQHARVVESLRSSSLPAGREWQVLAERVWKRPIRRMPKILISQDSLLAAGVFGIFRPIVIIPATLNQALSVAEREAFLRHEFQHVYKRDTLWLFVQTFIRNLFWMHPLVWWLDRQISAEREILRDEEVIRKTENVTSYLNCLMKVSKIKLPSSYATSVGIMGAPFAKRIKSITRIGRSRVGDFASAVGSVVAVSALTILLSASMSLSEVKAATDEEKGEEAEVKLEPSLTDAEQALVKKVIADLKENGDKELALDRIYEAITEDSSAALEFIAANFHAEKGDVEKAIQFYQVAADKMPTFRRAIRNMGIMQVKLEDYEGGKESLLKVRELGAEDTTTLGLIGLCYVNTEDFVSAEHYYRLAIEKDSTVRDWKVGLAKALLKAEKYSKAEPLLVSLLEEAENEGDTRRAEILRASLENARLSMGK</sequence>
<feature type="transmembrane region" description="Helical" evidence="1">
    <location>
        <begin position="110"/>
        <end position="128"/>
    </location>
</feature>
<dbReference type="AlphaFoldDB" id="A0A927IGX7"/>
<keyword evidence="1" id="KW-1133">Transmembrane helix</keyword>
<evidence type="ECO:0000256" key="1">
    <source>
        <dbReference type="SAM" id="Phobius"/>
    </source>
</evidence>
<dbReference type="SUPFAM" id="SSF48452">
    <property type="entry name" value="TPR-like"/>
    <property type="match status" value="1"/>
</dbReference>
<dbReference type="InterPro" id="IPR019734">
    <property type="entry name" value="TPR_rpt"/>
</dbReference>